<comment type="caution">
    <text evidence="1">The sequence shown here is derived from an EMBL/GenBank/DDBJ whole genome shotgun (WGS) entry which is preliminary data.</text>
</comment>
<dbReference type="Proteomes" id="UP000688947">
    <property type="component" value="Unassembled WGS sequence"/>
</dbReference>
<gene>
    <name evidence="1" type="ORF">JG687_00010716</name>
</gene>
<reference evidence="1" key="1">
    <citation type="submission" date="2021-01" db="EMBL/GenBank/DDBJ databases">
        <title>Phytophthora aleatoria, a newly-described species from Pinus radiata is distinct from Phytophthora cactorum isolates based on comparative genomics.</title>
        <authorList>
            <person name="Mcdougal R."/>
            <person name="Panda P."/>
            <person name="Williams N."/>
            <person name="Studholme D.J."/>
        </authorList>
    </citation>
    <scope>NUCLEOTIDE SEQUENCE</scope>
    <source>
        <strain evidence="1">NZFS 3830</strain>
    </source>
</reference>
<name>A0A8T1U8B3_9STRA</name>
<dbReference type="EMBL" id="JAENGZ010000617">
    <property type="protein sequence ID" value="KAG6956254.1"/>
    <property type="molecule type" value="Genomic_DNA"/>
</dbReference>
<dbReference type="AlphaFoldDB" id="A0A8T1U8B3"/>
<dbReference type="OrthoDB" id="125963at2759"/>
<evidence type="ECO:0000313" key="2">
    <source>
        <dbReference type="Proteomes" id="UP000688947"/>
    </source>
</evidence>
<organism evidence="1 2">
    <name type="scientific">Phytophthora cactorum</name>
    <dbReference type="NCBI Taxonomy" id="29920"/>
    <lineage>
        <taxon>Eukaryota</taxon>
        <taxon>Sar</taxon>
        <taxon>Stramenopiles</taxon>
        <taxon>Oomycota</taxon>
        <taxon>Peronosporomycetes</taxon>
        <taxon>Peronosporales</taxon>
        <taxon>Peronosporaceae</taxon>
        <taxon>Phytophthora</taxon>
    </lineage>
</organism>
<protein>
    <submittedName>
        <fullName evidence="1">Uncharacterized protein</fullName>
    </submittedName>
</protein>
<evidence type="ECO:0000313" key="1">
    <source>
        <dbReference type="EMBL" id="KAG6956254.1"/>
    </source>
</evidence>
<proteinExistence type="predicted"/>
<sequence>MLPMTWEFCCSRPPRAQRKCINHWMLLSSFIPFKSTVKNVMTSRLLNTADLVLPTKASIAIACSVYQSSITYRPDNEISSFKSTGLFPPSLVNMTKCLDVNSTGGARGTVGKEACLKRKQADVQVENRSESLILPPAAGGEGRRTVDIDGELVSNEASS</sequence>
<accession>A0A8T1U8B3</accession>